<protein>
    <submittedName>
        <fullName evidence="1">Uncharacterized protein</fullName>
    </submittedName>
</protein>
<name>A0ACB7T8T5_HYAAI</name>
<comment type="caution">
    <text evidence="1">The sequence shown here is derived from an EMBL/GenBank/DDBJ whole genome shotgun (WGS) entry which is preliminary data.</text>
</comment>
<keyword evidence="2" id="KW-1185">Reference proteome</keyword>
<sequence length="153" mass="16893">MNSPRMLEALSEETTEEILSLTTVRVFVLRIGIVCPVLSARASVEDRYMHGARNGANRRTYRAYVALLAEDINSDWDDIDAAINRMRVDDEVSCSGLSAYSSERPLDQCGGTRALHQPVSLGAVDNKRQLLGPRCSPREVDRKKASSGKIEAL</sequence>
<evidence type="ECO:0000313" key="1">
    <source>
        <dbReference type="EMBL" id="KAH6943345.1"/>
    </source>
</evidence>
<organism evidence="1 2">
    <name type="scientific">Hyalomma asiaticum</name>
    <name type="common">Tick</name>
    <dbReference type="NCBI Taxonomy" id="266040"/>
    <lineage>
        <taxon>Eukaryota</taxon>
        <taxon>Metazoa</taxon>
        <taxon>Ecdysozoa</taxon>
        <taxon>Arthropoda</taxon>
        <taxon>Chelicerata</taxon>
        <taxon>Arachnida</taxon>
        <taxon>Acari</taxon>
        <taxon>Parasitiformes</taxon>
        <taxon>Ixodida</taxon>
        <taxon>Ixodoidea</taxon>
        <taxon>Ixodidae</taxon>
        <taxon>Hyalomminae</taxon>
        <taxon>Hyalomma</taxon>
    </lineage>
</organism>
<accession>A0ACB7T8T5</accession>
<reference evidence="1" key="1">
    <citation type="submission" date="2020-05" db="EMBL/GenBank/DDBJ databases">
        <title>Large-scale comparative analyses of tick genomes elucidate their genetic diversity and vector capacities.</title>
        <authorList>
            <person name="Jia N."/>
            <person name="Wang J."/>
            <person name="Shi W."/>
            <person name="Du L."/>
            <person name="Sun Y."/>
            <person name="Zhan W."/>
            <person name="Jiang J."/>
            <person name="Wang Q."/>
            <person name="Zhang B."/>
            <person name="Ji P."/>
            <person name="Sakyi L.B."/>
            <person name="Cui X."/>
            <person name="Yuan T."/>
            <person name="Jiang B."/>
            <person name="Yang W."/>
            <person name="Lam T.T.-Y."/>
            <person name="Chang Q."/>
            <person name="Ding S."/>
            <person name="Wang X."/>
            <person name="Zhu J."/>
            <person name="Ruan X."/>
            <person name="Zhao L."/>
            <person name="Wei J."/>
            <person name="Que T."/>
            <person name="Du C."/>
            <person name="Cheng J."/>
            <person name="Dai P."/>
            <person name="Han X."/>
            <person name="Huang E."/>
            <person name="Gao Y."/>
            <person name="Liu J."/>
            <person name="Shao H."/>
            <person name="Ye R."/>
            <person name="Li L."/>
            <person name="Wei W."/>
            <person name="Wang X."/>
            <person name="Wang C."/>
            <person name="Yang T."/>
            <person name="Huo Q."/>
            <person name="Li W."/>
            <person name="Guo W."/>
            <person name="Chen H."/>
            <person name="Zhou L."/>
            <person name="Ni X."/>
            <person name="Tian J."/>
            <person name="Zhou Y."/>
            <person name="Sheng Y."/>
            <person name="Liu T."/>
            <person name="Pan Y."/>
            <person name="Xia L."/>
            <person name="Li J."/>
            <person name="Zhao F."/>
            <person name="Cao W."/>
        </authorList>
    </citation>
    <scope>NUCLEOTIDE SEQUENCE</scope>
    <source>
        <strain evidence="1">Hyas-2018</strain>
    </source>
</reference>
<proteinExistence type="predicted"/>
<dbReference type="Proteomes" id="UP000821845">
    <property type="component" value="Chromosome 10"/>
</dbReference>
<gene>
    <name evidence="1" type="ORF">HPB50_020215</name>
</gene>
<dbReference type="EMBL" id="CM023490">
    <property type="protein sequence ID" value="KAH6943345.1"/>
    <property type="molecule type" value="Genomic_DNA"/>
</dbReference>
<evidence type="ECO:0000313" key="2">
    <source>
        <dbReference type="Proteomes" id="UP000821845"/>
    </source>
</evidence>